<accession>A2ECL0</accession>
<keyword evidence="3" id="KW-1185">Reference proteome</keyword>
<sequence>MTINYRQVANDIGNQLENHTFVESYNIQDTCKILELATLNVSQARNLFEDSYFKYDPIDSFKIFQYVKVELGHDFDQALALCDVLSNFLKAPVIRALQSSVKEMLDTIKTKDEELIHLRKEINDMKGKNPNLLSRKSISTANVEIAQQAATIEDLKQQIEMLKEASINSPTPTNTIHIENLKQYAPIRDEFERTHEYVKEEDFYKVYDILRNIADEGDKISMKYAIENRYHEIRRGLICFYMQLQKAIYRL</sequence>
<proteinExistence type="predicted"/>
<reference evidence="2" key="1">
    <citation type="submission" date="2006-10" db="EMBL/GenBank/DDBJ databases">
        <authorList>
            <person name="Amadeo P."/>
            <person name="Zhao Q."/>
            <person name="Wortman J."/>
            <person name="Fraser-Liggett C."/>
            <person name="Carlton J."/>
        </authorList>
    </citation>
    <scope>NUCLEOTIDE SEQUENCE</scope>
    <source>
        <strain evidence="2">G3</strain>
    </source>
</reference>
<dbReference type="Proteomes" id="UP000001542">
    <property type="component" value="Unassembled WGS sequence"/>
</dbReference>
<dbReference type="VEuPathDB" id="TrichDB:TVAG_056510"/>
<dbReference type="EMBL" id="DS113354">
    <property type="protein sequence ID" value="EAY09607.1"/>
    <property type="molecule type" value="Genomic_DNA"/>
</dbReference>
<dbReference type="VEuPathDB" id="TrichDB:TVAGG3_0363910"/>
<reference evidence="2" key="2">
    <citation type="journal article" date="2007" name="Science">
        <title>Draft genome sequence of the sexually transmitted pathogen Trichomonas vaginalis.</title>
        <authorList>
            <person name="Carlton J.M."/>
            <person name="Hirt R.P."/>
            <person name="Silva J.C."/>
            <person name="Delcher A.L."/>
            <person name="Schatz M."/>
            <person name="Zhao Q."/>
            <person name="Wortman J.R."/>
            <person name="Bidwell S.L."/>
            <person name="Alsmark U.C.M."/>
            <person name="Besteiro S."/>
            <person name="Sicheritz-Ponten T."/>
            <person name="Noel C.J."/>
            <person name="Dacks J.B."/>
            <person name="Foster P.G."/>
            <person name="Simillion C."/>
            <person name="Van de Peer Y."/>
            <person name="Miranda-Saavedra D."/>
            <person name="Barton G.J."/>
            <person name="Westrop G.D."/>
            <person name="Mueller S."/>
            <person name="Dessi D."/>
            <person name="Fiori P.L."/>
            <person name="Ren Q."/>
            <person name="Paulsen I."/>
            <person name="Zhang H."/>
            <person name="Bastida-Corcuera F.D."/>
            <person name="Simoes-Barbosa A."/>
            <person name="Brown M.T."/>
            <person name="Hayes R.D."/>
            <person name="Mukherjee M."/>
            <person name="Okumura C.Y."/>
            <person name="Schneider R."/>
            <person name="Smith A.J."/>
            <person name="Vanacova S."/>
            <person name="Villalvazo M."/>
            <person name="Haas B.J."/>
            <person name="Pertea M."/>
            <person name="Feldblyum T.V."/>
            <person name="Utterback T.R."/>
            <person name="Shu C.L."/>
            <person name="Osoegawa K."/>
            <person name="de Jong P.J."/>
            <person name="Hrdy I."/>
            <person name="Horvathova L."/>
            <person name="Zubacova Z."/>
            <person name="Dolezal P."/>
            <person name="Malik S.B."/>
            <person name="Logsdon J.M. Jr."/>
            <person name="Henze K."/>
            <person name="Gupta A."/>
            <person name="Wang C.C."/>
            <person name="Dunne R.L."/>
            <person name="Upcroft J.A."/>
            <person name="Upcroft P."/>
            <person name="White O."/>
            <person name="Salzberg S.L."/>
            <person name="Tang P."/>
            <person name="Chiu C.-H."/>
            <person name="Lee Y.-S."/>
            <person name="Embley T.M."/>
            <person name="Coombs G.H."/>
            <person name="Mottram J.C."/>
            <person name="Tachezy J."/>
            <person name="Fraser-Liggett C.M."/>
            <person name="Johnson P.J."/>
        </authorList>
    </citation>
    <scope>NUCLEOTIDE SEQUENCE [LARGE SCALE GENOMIC DNA]</scope>
    <source>
        <strain evidence="2">G3</strain>
    </source>
</reference>
<dbReference type="InParanoid" id="A2ECL0"/>
<evidence type="ECO:0000313" key="2">
    <source>
        <dbReference type="EMBL" id="EAY09607.1"/>
    </source>
</evidence>
<gene>
    <name evidence="2" type="ORF">TVAG_056510</name>
</gene>
<keyword evidence="1" id="KW-0175">Coiled coil</keyword>
<feature type="coiled-coil region" evidence="1">
    <location>
        <begin position="108"/>
        <end position="165"/>
    </location>
</feature>
<evidence type="ECO:0000256" key="1">
    <source>
        <dbReference type="SAM" id="Coils"/>
    </source>
</evidence>
<organism evidence="2 3">
    <name type="scientific">Trichomonas vaginalis (strain ATCC PRA-98 / G3)</name>
    <dbReference type="NCBI Taxonomy" id="412133"/>
    <lineage>
        <taxon>Eukaryota</taxon>
        <taxon>Metamonada</taxon>
        <taxon>Parabasalia</taxon>
        <taxon>Trichomonadida</taxon>
        <taxon>Trichomonadidae</taxon>
        <taxon>Trichomonas</taxon>
    </lineage>
</organism>
<evidence type="ECO:0000313" key="3">
    <source>
        <dbReference type="Proteomes" id="UP000001542"/>
    </source>
</evidence>
<dbReference type="AlphaFoldDB" id="A2ECL0"/>
<protein>
    <submittedName>
        <fullName evidence="2">Uncharacterized protein</fullName>
    </submittedName>
</protein>
<name>A2ECL0_TRIV3</name>